<sequence>MLPPETSTIHGQLHAVPGHSPRAVLRARSSCVETCENRSEKGPDCTVDNQTAPIRTLPQYHSNSRDHGWFRFIKIGINIFCVAVMNENNGLFRMLFFCQETNF</sequence>
<evidence type="ECO:0000313" key="1">
    <source>
        <dbReference type="EMBL" id="GBO10401.1"/>
    </source>
</evidence>
<dbReference type="Proteomes" id="UP000499080">
    <property type="component" value="Unassembled WGS sequence"/>
</dbReference>
<accession>A0A4Y2UEG4</accession>
<dbReference type="EMBL" id="BGPR01035524">
    <property type="protein sequence ID" value="GBO10401.1"/>
    <property type="molecule type" value="Genomic_DNA"/>
</dbReference>
<gene>
    <name evidence="1" type="ORF">AVEN_121921_1</name>
</gene>
<proteinExistence type="predicted"/>
<keyword evidence="2" id="KW-1185">Reference proteome</keyword>
<organism evidence="1 2">
    <name type="scientific">Araneus ventricosus</name>
    <name type="common">Orbweaver spider</name>
    <name type="synonym">Epeira ventricosa</name>
    <dbReference type="NCBI Taxonomy" id="182803"/>
    <lineage>
        <taxon>Eukaryota</taxon>
        <taxon>Metazoa</taxon>
        <taxon>Ecdysozoa</taxon>
        <taxon>Arthropoda</taxon>
        <taxon>Chelicerata</taxon>
        <taxon>Arachnida</taxon>
        <taxon>Araneae</taxon>
        <taxon>Araneomorphae</taxon>
        <taxon>Entelegynae</taxon>
        <taxon>Araneoidea</taxon>
        <taxon>Araneidae</taxon>
        <taxon>Araneus</taxon>
    </lineage>
</organism>
<dbReference type="AlphaFoldDB" id="A0A4Y2UEG4"/>
<name>A0A4Y2UEG4_ARAVE</name>
<protein>
    <submittedName>
        <fullName evidence="1">Uncharacterized protein</fullName>
    </submittedName>
</protein>
<comment type="caution">
    <text evidence="1">The sequence shown here is derived from an EMBL/GenBank/DDBJ whole genome shotgun (WGS) entry which is preliminary data.</text>
</comment>
<evidence type="ECO:0000313" key="2">
    <source>
        <dbReference type="Proteomes" id="UP000499080"/>
    </source>
</evidence>
<reference evidence="1 2" key="1">
    <citation type="journal article" date="2019" name="Sci. Rep.">
        <title>Orb-weaving spider Araneus ventricosus genome elucidates the spidroin gene catalogue.</title>
        <authorList>
            <person name="Kono N."/>
            <person name="Nakamura H."/>
            <person name="Ohtoshi R."/>
            <person name="Moran D.A.P."/>
            <person name="Shinohara A."/>
            <person name="Yoshida Y."/>
            <person name="Fujiwara M."/>
            <person name="Mori M."/>
            <person name="Tomita M."/>
            <person name="Arakawa K."/>
        </authorList>
    </citation>
    <scope>NUCLEOTIDE SEQUENCE [LARGE SCALE GENOMIC DNA]</scope>
</reference>